<dbReference type="RefSeq" id="YP_009448626.1">
    <property type="nucleotide sequence ID" value="NC_036594.1"/>
</dbReference>
<dbReference type="Proteomes" id="UP000236316">
    <property type="component" value="Segment"/>
</dbReference>
<sequence length="303" mass="35291">MQYELLTSQGRHLLTIDESQYNKLLSNFPNIKTYTDASDVFVPCFANDDVSIMTASLVKIIWKLPFDLYTLQLIIKWGGNVKWCDTYNNGHQGYNLVKEYVKYVYEMMNVYKEGNNVVDMKMMKTLEGPMNDYLNAEYLPFKIKLYIQQLLWEAKVVQNPLITDNENPVSKVSNYFRELCGVKKEYTKEGRSENGNKIERFHGSDVVFRPLGDKMGHIIRMNGGGNFGRAKFKGILYDRLYFINVDNKEEYKSVPIGELHKAKDMTLCELLKDFLPFNVTCHYENGGLRFNKDLGDSVLDQYW</sequence>
<protein>
    <submittedName>
        <fullName evidence="1">Uncharacterized protein</fullName>
    </submittedName>
</protein>
<name>A0A2I2L470_9VIRU</name>
<organism evidence="1">
    <name type="scientific">Orpheovirus IHUMI-LCC2</name>
    <dbReference type="NCBI Taxonomy" id="2023057"/>
    <lineage>
        <taxon>Viruses</taxon>
        <taxon>Varidnaviria</taxon>
        <taxon>Bamfordvirae</taxon>
        <taxon>Nucleocytoviricota</taxon>
        <taxon>Megaviricetes</taxon>
        <taxon>Pimascovirales</taxon>
        <taxon>Ocovirineae</taxon>
        <taxon>Orpheoviridae</taxon>
        <taxon>Alphaorpheovirus</taxon>
        <taxon>Alphaorpheovirus massiliense</taxon>
    </lineage>
</organism>
<dbReference type="KEGG" id="vg:35382206"/>
<keyword evidence="2" id="KW-1185">Reference proteome</keyword>
<reference evidence="1" key="1">
    <citation type="submission" date="2017-08" db="EMBL/GenBank/DDBJ databases">
        <authorList>
            <consortium name="Urmite Genomes"/>
        </authorList>
    </citation>
    <scope>NUCLEOTIDE SEQUENCE [LARGE SCALE GENOMIC DNA]</scope>
    <source>
        <strain evidence="1">IHUMI-LCC2</strain>
    </source>
</reference>
<accession>A0A2I2L470</accession>
<dbReference type="EMBL" id="LT906555">
    <property type="protein sequence ID" value="SNW62324.1"/>
    <property type="molecule type" value="Genomic_DNA"/>
</dbReference>
<evidence type="ECO:0000313" key="1">
    <source>
        <dbReference type="EMBL" id="SNW62324.1"/>
    </source>
</evidence>
<proteinExistence type="predicted"/>
<gene>
    <name evidence="1" type="ORF">ORPV_420</name>
</gene>
<dbReference type="GeneID" id="35382206"/>
<evidence type="ECO:0000313" key="2">
    <source>
        <dbReference type="Proteomes" id="UP000236316"/>
    </source>
</evidence>